<evidence type="ECO:0000313" key="4">
    <source>
        <dbReference type="EMBL" id="MBO0449155.1"/>
    </source>
</evidence>
<evidence type="ECO:0000259" key="3">
    <source>
        <dbReference type="Pfam" id="PF13731"/>
    </source>
</evidence>
<evidence type="ECO:0000256" key="1">
    <source>
        <dbReference type="SAM" id="MobiDB-lite"/>
    </source>
</evidence>
<reference evidence="4 5" key="1">
    <citation type="submission" date="2021-03" db="EMBL/GenBank/DDBJ databases">
        <title>Enterococcal diversity collection.</title>
        <authorList>
            <person name="Gilmore M.S."/>
            <person name="Schwartzman J."/>
            <person name="Van Tyne D."/>
            <person name="Martin M."/>
            <person name="Earl A.M."/>
            <person name="Manson A.L."/>
            <person name="Straub T."/>
            <person name="Salamzade R."/>
            <person name="Saavedra J."/>
            <person name="Lebreton F."/>
            <person name="Prichula J."/>
            <person name="Schaufler K."/>
            <person name="Gaca A."/>
            <person name="Sgardioli B."/>
            <person name="Wagenaar J."/>
            <person name="Strong T."/>
        </authorList>
    </citation>
    <scope>NUCLEOTIDE SEQUENCE [LARGE SCALE GENOMIC DNA]</scope>
    <source>
        <strain evidence="4 5">MJM12</strain>
    </source>
</reference>
<evidence type="ECO:0000256" key="2">
    <source>
        <dbReference type="SAM" id="SignalP"/>
    </source>
</evidence>
<accession>A0ABS3H6S2</accession>
<dbReference type="Proteomes" id="UP000664256">
    <property type="component" value="Unassembled WGS sequence"/>
</dbReference>
<keyword evidence="2" id="KW-0732">Signal</keyword>
<protein>
    <submittedName>
        <fullName evidence="4">WxL domain-containing protein</fullName>
    </submittedName>
</protein>
<keyword evidence="5" id="KW-1185">Reference proteome</keyword>
<dbReference type="Pfam" id="PF13731">
    <property type="entry name" value="WxL"/>
    <property type="match status" value="1"/>
</dbReference>
<comment type="caution">
    <text evidence="4">The sequence shown here is derived from an EMBL/GenBank/DDBJ whole genome shotgun (WGS) entry which is preliminary data.</text>
</comment>
<feature type="signal peptide" evidence="2">
    <location>
        <begin position="1"/>
        <end position="21"/>
    </location>
</feature>
<sequence>MKRIILLSSLLLFTLPVTAQAQSDGIGTGKIEFTDKQQVADPENPTIPIKPENPIPPNSNPLRLDYVPSLNFATQKSDGKDQMYAANAMMFEDETTPRAQFIQVTDRRGTNAGWTVSVRQEKQFATDEKVELDGAMLSFDYSWANGSDESRTPIVKKDIIEMKIGETQEIANAKKGTGDGTWFISFGASQHNSAGVANTLEPRRDSNNQVTIDTRYNKPLFFNSAVQLSVPGRTKKVIGKPYKTELTWILSELP</sequence>
<feature type="domain" description="WxL" evidence="3">
    <location>
        <begin position="28"/>
        <end position="254"/>
    </location>
</feature>
<name>A0ABS3H6S2_9ENTE</name>
<proteinExistence type="predicted"/>
<dbReference type="EMBL" id="JAFLVT010000008">
    <property type="protein sequence ID" value="MBO0449155.1"/>
    <property type="molecule type" value="Genomic_DNA"/>
</dbReference>
<organism evidence="4 5">
    <name type="scientific">Candidatus Enterococcus myersii</name>
    <dbReference type="NCBI Taxonomy" id="2815322"/>
    <lineage>
        <taxon>Bacteria</taxon>
        <taxon>Bacillati</taxon>
        <taxon>Bacillota</taxon>
        <taxon>Bacilli</taxon>
        <taxon>Lactobacillales</taxon>
        <taxon>Enterococcaceae</taxon>
        <taxon>Enterococcus</taxon>
    </lineage>
</organism>
<gene>
    <name evidence="4" type="ORF">JZO76_06345</name>
</gene>
<dbReference type="RefSeq" id="WP_206903318.1">
    <property type="nucleotide sequence ID" value="NZ_JAFLVT010000008.1"/>
</dbReference>
<evidence type="ECO:0000313" key="5">
    <source>
        <dbReference type="Proteomes" id="UP000664256"/>
    </source>
</evidence>
<feature type="region of interest" description="Disordered" evidence="1">
    <location>
        <begin position="40"/>
        <end position="59"/>
    </location>
</feature>
<dbReference type="InterPro" id="IPR027994">
    <property type="entry name" value="WxL_dom"/>
</dbReference>
<feature type="chain" id="PRO_5046502923" evidence="2">
    <location>
        <begin position="22"/>
        <end position="254"/>
    </location>
</feature>